<proteinExistence type="predicted"/>
<evidence type="ECO:0000259" key="2">
    <source>
        <dbReference type="PROSITE" id="PS50109"/>
    </source>
</evidence>
<protein>
    <submittedName>
        <fullName evidence="5">Sensory transduction histidine kinase</fullName>
    </submittedName>
</protein>
<dbReference type="Pfam" id="PF07568">
    <property type="entry name" value="HisKA_2"/>
    <property type="match status" value="1"/>
</dbReference>
<organism evidence="5 6">
    <name type="scientific">Methanosarcina horonobensis HB-1 = JCM 15518</name>
    <dbReference type="NCBI Taxonomy" id="1434110"/>
    <lineage>
        <taxon>Archaea</taxon>
        <taxon>Methanobacteriati</taxon>
        <taxon>Methanobacteriota</taxon>
        <taxon>Stenosarchaea group</taxon>
        <taxon>Methanomicrobia</taxon>
        <taxon>Methanosarcinales</taxon>
        <taxon>Methanosarcinaceae</taxon>
        <taxon>Methanosarcina</taxon>
    </lineage>
</organism>
<dbReference type="HOGENOM" id="CLU_000445_114_64_2"/>
<dbReference type="SMART" id="SM00387">
    <property type="entry name" value="HATPase_c"/>
    <property type="match status" value="1"/>
</dbReference>
<dbReference type="PANTHER" id="PTHR43065">
    <property type="entry name" value="SENSOR HISTIDINE KINASE"/>
    <property type="match status" value="1"/>
</dbReference>
<dbReference type="PROSITE" id="PS50112">
    <property type="entry name" value="PAS"/>
    <property type="match status" value="1"/>
</dbReference>
<evidence type="ECO:0000256" key="1">
    <source>
        <dbReference type="SAM" id="Phobius"/>
    </source>
</evidence>
<feature type="domain" description="PAC" evidence="4">
    <location>
        <begin position="397"/>
        <end position="449"/>
    </location>
</feature>
<dbReference type="Pfam" id="PF17159">
    <property type="entry name" value="MASE3"/>
    <property type="match status" value="1"/>
</dbReference>
<evidence type="ECO:0000313" key="5">
    <source>
        <dbReference type="EMBL" id="AKB80086.1"/>
    </source>
</evidence>
<dbReference type="InterPro" id="IPR003594">
    <property type="entry name" value="HATPase_dom"/>
</dbReference>
<keyword evidence="1" id="KW-0812">Transmembrane</keyword>
<sequence length="672" mass="77432">MANFEGKRALAELYEVVLWVAILSVLYIISLNNYLLFKILVELFSVYVAYVIFLVVWKSRDCLENQYLLLLGIAYFFIGGLDLLYTLSYEGMGVFPEFNSNIHAQFWIVARYMESISFLLASLLLTDISMKFLIKSNIHTERARFAREIFLAYAGITLICLSSILVFRNFPVAYIESSGFTPFKTISEYIISLILFCSLIALYVNKDRFENNVFKLLAASIILTVLGELSLWASEGVSGFFNLIGHYFKVLSFYLIYKAIVETGFEDPFSLLFRELKHREEALRQETIFLKDDQGHLYRLLGLKENNFEIKSSVEEVPIDEIDYHSFVQNIEGLLVFRLNQSFEPILMDGSVEEITGYSKEDFLSRRVKWTEIILPEDLPLFFDNIKTAVSNPDLSREIEYRIRRKNGETKWIREILQKLPEHSGTAGQTQSLIRDITRRKTAEETLTKIQEARIKEIHHRIKNNLQVISSLLSLEAEKFSDERTLEAFRESQNRVVSMALIHEELYEGKGMDTIDFSVYLRKLILDLFSSYLVETESVNLNLDIEQVYLGMDTAVPLGIIVNELVSNSLKHAFPSGRKGEIRISLHPTEDYTPEPDSPGKGCSFQDGKDFHYILTVADDGIGFPEELDFRNPESLGLQLINILVEQIDGYVELKRDNGTEFTIWFNNPENK</sequence>
<dbReference type="PROSITE" id="PS50109">
    <property type="entry name" value="HIS_KIN"/>
    <property type="match status" value="1"/>
</dbReference>
<feature type="transmembrane region" description="Helical" evidence="1">
    <location>
        <begin position="35"/>
        <end position="56"/>
    </location>
</feature>
<dbReference type="SUPFAM" id="SSF55785">
    <property type="entry name" value="PYP-like sensor domain (PAS domain)"/>
    <property type="match status" value="1"/>
</dbReference>
<dbReference type="Proteomes" id="UP000033101">
    <property type="component" value="Chromosome"/>
</dbReference>
<dbReference type="EMBL" id="CP009516">
    <property type="protein sequence ID" value="AKB80086.1"/>
    <property type="molecule type" value="Genomic_DNA"/>
</dbReference>
<dbReference type="NCBIfam" id="TIGR00229">
    <property type="entry name" value="sensory_box"/>
    <property type="match status" value="1"/>
</dbReference>
<dbReference type="InterPro" id="IPR036890">
    <property type="entry name" value="HATPase_C_sf"/>
</dbReference>
<dbReference type="OrthoDB" id="230688at2157"/>
<feature type="transmembrane region" description="Helical" evidence="1">
    <location>
        <begin position="12"/>
        <end position="29"/>
    </location>
</feature>
<feature type="transmembrane region" description="Helical" evidence="1">
    <location>
        <begin position="216"/>
        <end position="233"/>
    </location>
</feature>
<keyword evidence="1" id="KW-1133">Transmembrane helix</keyword>
<dbReference type="InterPro" id="IPR005467">
    <property type="entry name" value="His_kinase_dom"/>
</dbReference>
<dbReference type="InterPro" id="IPR013655">
    <property type="entry name" value="PAS_fold_3"/>
</dbReference>
<reference evidence="5 6" key="1">
    <citation type="submission" date="2014-07" db="EMBL/GenBank/DDBJ databases">
        <title>Methanogenic archaea and the global carbon cycle.</title>
        <authorList>
            <person name="Henriksen J.R."/>
            <person name="Luke J."/>
            <person name="Reinhart S."/>
            <person name="Benedict M.N."/>
            <person name="Youngblut N.D."/>
            <person name="Metcalf M.E."/>
            <person name="Whitaker R.J."/>
            <person name="Metcalf W.W."/>
        </authorList>
    </citation>
    <scope>NUCLEOTIDE SEQUENCE [LARGE SCALE GENOMIC DNA]</scope>
    <source>
        <strain evidence="5 6">HB-1</strain>
    </source>
</reference>
<dbReference type="CDD" id="cd00130">
    <property type="entry name" value="PAS"/>
    <property type="match status" value="1"/>
</dbReference>
<dbReference type="AlphaFoldDB" id="A0A0E3SG11"/>
<accession>A0A0E3SG11</accession>
<keyword evidence="5" id="KW-0418">Kinase</keyword>
<keyword evidence="6" id="KW-1185">Reference proteome</keyword>
<dbReference type="GO" id="GO:0016301">
    <property type="term" value="F:kinase activity"/>
    <property type="evidence" value="ECO:0007669"/>
    <property type="project" value="UniProtKB-KW"/>
</dbReference>
<evidence type="ECO:0000313" key="6">
    <source>
        <dbReference type="Proteomes" id="UP000033101"/>
    </source>
</evidence>
<feature type="transmembrane region" description="Helical" evidence="1">
    <location>
        <begin position="68"/>
        <end position="88"/>
    </location>
</feature>
<feature type="transmembrane region" description="Helical" evidence="1">
    <location>
        <begin position="108"/>
        <end position="128"/>
    </location>
</feature>
<dbReference type="Pfam" id="PF08447">
    <property type="entry name" value="PAS_3"/>
    <property type="match status" value="1"/>
</dbReference>
<dbReference type="SUPFAM" id="SSF55874">
    <property type="entry name" value="ATPase domain of HSP90 chaperone/DNA topoisomerase II/histidine kinase"/>
    <property type="match status" value="1"/>
</dbReference>
<name>A0A0E3SG11_9EURY</name>
<keyword evidence="1" id="KW-0472">Membrane</keyword>
<dbReference type="KEGG" id="mhor:MSHOH_3603"/>
<keyword evidence="5" id="KW-0808">Transferase</keyword>
<dbReference type="InterPro" id="IPR000700">
    <property type="entry name" value="PAS-assoc_C"/>
</dbReference>
<dbReference type="PANTHER" id="PTHR43065:SF23">
    <property type="entry name" value="SENSOR HISTIDINE KINASE PDTAS"/>
    <property type="match status" value="1"/>
</dbReference>
<evidence type="ECO:0000259" key="3">
    <source>
        <dbReference type="PROSITE" id="PS50112"/>
    </source>
</evidence>
<dbReference type="STRING" id="1434110.MSHOH_3603"/>
<dbReference type="InterPro" id="IPR011495">
    <property type="entry name" value="Sig_transdc_His_kin_sub2_dim/P"/>
</dbReference>
<dbReference type="PATRIC" id="fig|1434110.4.peg.4611"/>
<dbReference type="InterPro" id="IPR033425">
    <property type="entry name" value="MASE3"/>
</dbReference>
<feature type="domain" description="Histidine kinase" evidence="2">
    <location>
        <begin position="457"/>
        <end position="670"/>
    </location>
</feature>
<dbReference type="Gene3D" id="3.30.565.10">
    <property type="entry name" value="Histidine kinase-like ATPase, C-terminal domain"/>
    <property type="match status" value="1"/>
</dbReference>
<feature type="transmembrane region" description="Helical" evidence="1">
    <location>
        <begin position="186"/>
        <end position="204"/>
    </location>
</feature>
<dbReference type="InterPro" id="IPR000014">
    <property type="entry name" value="PAS"/>
</dbReference>
<dbReference type="PROSITE" id="PS50113">
    <property type="entry name" value="PAC"/>
    <property type="match status" value="1"/>
</dbReference>
<dbReference type="GeneID" id="24832951"/>
<dbReference type="Gene3D" id="3.30.450.20">
    <property type="entry name" value="PAS domain"/>
    <property type="match status" value="1"/>
</dbReference>
<feature type="domain" description="PAS" evidence="3">
    <location>
        <begin position="336"/>
        <end position="393"/>
    </location>
</feature>
<dbReference type="Pfam" id="PF02518">
    <property type="entry name" value="HATPase_c"/>
    <property type="match status" value="1"/>
</dbReference>
<evidence type="ECO:0000259" key="4">
    <source>
        <dbReference type="PROSITE" id="PS50113"/>
    </source>
</evidence>
<gene>
    <name evidence="5" type="ORF">MSHOH_3603</name>
</gene>
<feature type="transmembrane region" description="Helical" evidence="1">
    <location>
        <begin position="149"/>
        <end position="166"/>
    </location>
</feature>
<dbReference type="RefSeq" id="WP_048142120.1">
    <property type="nucleotide sequence ID" value="NZ_CP009516.1"/>
</dbReference>
<dbReference type="InterPro" id="IPR035965">
    <property type="entry name" value="PAS-like_dom_sf"/>
</dbReference>